<protein>
    <recommendedName>
        <fullName evidence="5">McrBC 5-methylcytosine restriction system component</fullName>
    </recommendedName>
</protein>
<dbReference type="Proteomes" id="UP000076244">
    <property type="component" value="Chromosome"/>
</dbReference>
<dbReference type="KEGG" id="pdm:ADU72_1105"/>
<dbReference type="InterPro" id="IPR019292">
    <property type="entry name" value="McrC"/>
</dbReference>
<dbReference type="RefSeq" id="WP_046871413.1">
    <property type="nucleotide sequence ID" value="NZ_BAAAXI010000186.1"/>
</dbReference>
<reference evidence="3 4" key="1">
    <citation type="journal article" date="2016" name="PLoS ONE">
        <title>The Identification of Novel Diagnostic Marker Genes for the Detection of Beer Spoiling Pediococcus damnosus Strains Using the BlAst Diagnostic Gene findEr.</title>
        <authorList>
            <person name="Behr J."/>
            <person name="Geissler A.J."/>
            <person name="Schmid J."/>
            <person name="Zehe A."/>
            <person name="Vogel R.F."/>
        </authorList>
    </citation>
    <scope>NUCLEOTIDE SEQUENCE [LARGE SCALE GENOMIC DNA]</scope>
    <source>
        <strain evidence="1 4">TMW 2.1533</strain>
        <strain evidence="2 3">TMW 2.1535</strain>
    </source>
</reference>
<gene>
    <name evidence="1" type="ORF">ADU70_1592</name>
    <name evidence="2" type="ORF">ADU72_1105</name>
</gene>
<evidence type="ECO:0008006" key="5">
    <source>
        <dbReference type="Google" id="ProtNLM"/>
    </source>
</evidence>
<organism evidence="1 4">
    <name type="scientific">Pediococcus damnosus</name>
    <dbReference type="NCBI Taxonomy" id="51663"/>
    <lineage>
        <taxon>Bacteria</taxon>
        <taxon>Bacillati</taxon>
        <taxon>Bacillota</taxon>
        <taxon>Bacilli</taxon>
        <taxon>Lactobacillales</taxon>
        <taxon>Lactobacillaceae</taxon>
        <taxon>Pediococcus</taxon>
    </lineage>
</organism>
<dbReference type="OrthoDB" id="2321333at2"/>
<dbReference type="Proteomes" id="UP000076405">
    <property type="component" value="Chromosome"/>
</dbReference>
<keyword evidence="3" id="KW-1185">Reference proteome</keyword>
<proteinExistence type="predicted"/>
<name>A0A0R2HL55_9LACO</name>
<accession>A0A0R2HL55</accession>
<dbReference type="AlphaFoldDB" id="A0A0R2HL55"/>
<sequence>MGQDNHIAIIETKTFTDKIYHLPKSMIPDHRYLNEANEAFLRLNRKSFEFLNINGYSQNGDLHIVSHNFVGAIPIRMPGKGKGKPVTDLIVKPRYGNSGKTKDWFEWMAGLAEFTKIKLEPERKEQLELVRSAGTPTPQYLLAAEVIKCFLLVIRKGHWNQFMNQELLADRPVGNVNWNRYAKQTVDPRRRLKFPTRLNLMTQEHDEFQRALQLYKKAKLIIEGRMTPNNIKQQLYSTLLQLDRLLPAATRLTMQMIEPFRVSMQDANEIKNLKTSLNAFMLNQEKQKYAWRIDFSKLFEGYTQRLIGQVAVYSTNNRRIPRTLMPGFRNKVSRLMPLYLEPDIVAEFGGEKIILDSKYKSYFFPRNKESKLDQRQRLRSDIHQIIAYTSLEKAKIAIILAPVEENQIIEEMVKYGDIIVGTLGIPLQYEHAHQYSETIRNYFKKVTNLLA</sequence>
<evidence type="ECO:0000313" key="1">
    <source>
        <dbReference type="EMBL" id="AMV63072.1"/>
    </source>
</evidence>
<dbReference type="EMBL" id="CP012275">
    <property type="protein sequence ID" value="AMV63072.1"/>
    <property type="molecule type" value="Genomic_DNA"/>
</dbReference>
<evidence type="ECO:0000313" key="4">
    <source>
        <dbReference type="Proteomes" id="UP000076405"/>
    </source>
</evidence>
<dbReference type="Pfam" id="PF10117">
    <property type="entry name" value="McrBC"/>
    <property type="match status" value="1"/>
</dbReference>
<evidence type="ECO:0000313" key="3">
    <source>
        <dbReference type="Proteomes" id="UP000076244"/>
    </source>
</evidence>
<evidence type="ECO:0000313" key="2">
    <source>
        <dbReference type="EMBL" id="AMV67038.1"/>
    </source>
</evidence>
<dbReference type="EMBL" id="CP012288">
    <property type="protein sequence ID" value="AMV67038.1"/>
    <property type="molecule type" value="Genomic_DNA"/>
</dbReference>